<feature type="compositionally biased region" description="Pro residues" evidence="1">
    <location>
        <begin position="78"/>
        <end position="93"/>
    </location>
</feature>
<accession>A0ABS3I813</accession>
<evidence type="ECO:0000256" key="1">
    <source>
        <dbReference type="SAM" id="MobiDB-lite"/>
    </source>
</evidence>
<dbReference type="InterPro" id="IPR000772">
    <property type="entry name" value="Ricin_B_lectin"/>
</dbReference>
<name>A0ABS3I813_9MICO</name>
<reference evidence="5" key="1">
    <citation type="submission" date="2023-07" db="EMBL/GenBank/DDBJ databases">
        <title>Myceligenerans salitolerans sp. nov., a halotolerant actinomycete isolated from a salt lake in Xinjiang, China.</title>
        <authorList>
            <person name="Guan T."/>
        </authorList>
    </citation>
    <scope>NUCLEOTIDE SEQUENCE [LARGE SCALE GENOMIC DNA]</scope>
    <source>
        <strain evidence="5">XHU 5031</strain>
    </source>
</reference>
<feature type="domain" description="Ricin B lectin" evidence="3">
    <location>
        <begin position="92"/>
        <end position="219"/>
    </location>
</feature>
<keyword evidence="5" id="KW-1185">Reference proteome</keyword>
<proteinExistence type="predicted"/>
<dbReference type="Proteomes" id="UP000664617">
    <property type="component" value="Unassembled WGS sequence"/>
</dbReference>
<dbReference type="SUPFAM" id="SSF50370">
    <property type="entry name" value="Ricin B-like lectins"/>
    <property type="match status" value="1"/>
</dbReference>
<evidence type="ECO:0000313" key="4">
    <source>
        <dbReference type="EMBL" id="MBO0609098.1"/>
    </source>
</evidence>
<feature type="region of interest" description="Disordered" evidence="1">
    <location>
        <begin position="46"/>
        <end position="100"/>
    </location>
</feature>
<dbReference type="InterPro" id="IPR035992">
    <property type="entry name" value="Ricin_B-like_lectins"/>
</dbReference>
<sequence>MGMHDAGAPARAGAATLVTWLVASVLVVGAIVGTTWLLTGDGLRSPAGASPTPAAGPSGSAVTEPDGEASEASAAGPTEPPGDDPAPAPPDPPVVALTGTGSGRCLDVPGANFADGVTLQIFDCNGSVAQQWTVTPAGELRISGTKCLDDASGGANGAAVAIRECHGGDSQRWSAPGDGTVRGIATGLCLDVEAAGTENGSGVNVYECHLGPNQLWTIG</sequence>
<feature type="compositionally biased region" description="Low complexity" evidence="1">
    <location>
        <begin position="46"/>
        <end position="61"/>
    </location>
</feature>
<evidence type="ECO:0000313" key="5">
    <source>
        <dbReference type="Proteomes" id="UP000664617"/>
    </source>
</evidence>
<dbReference type="PROSITE" id="PS50231">
    <property type="entry name" value="RICIN_B_LECTIN"/>
    <property type="match status" value="1"/>
</dbReference>
<protein>
    <submittedName>
        <fullName evidence="4">RICIN domain-containing protein</fullName>
    </submittedName>
</protein>
<evidence type="ECO:0000256" key="2">
    <source>
        <dbReference type="SAM" id="Phobius"/>
    </source>
</evidence>
<dbReference type="Gene3D" id="2.80.10.50">
    <property type="match status" value="1"/>
</dbReference>
<keyword evidence="2" id="KW-0812">Transmembrane</keyword>
<dbReference type="RefSeq" id="WP_207275053.1">
    <property type="nucleotide sequence ID" value="NZ_JAFMPK010000034.1"/>
</dbReference>
<comment type="caution">
    <text evidence="4">The sequence shown here is derived from an EMBL/GenBank/DDBJ whole genome shotgun (WGS) entry which is preliminary data.</text>
</comment>
<gene>
    <name evidence="4" type="ORF">J0911_08640</name>
</gene>
<dbReference type="EMBL" id="JAFMPK010000034">
    <property type="protein sequence ID" value="MBO0609098.1"/>
    <property type="molecule type" value="Genomic_DNA"/>
</dbReference>
<dbReference type="Pfam" id="PF00652">
    <property type="entry name" value="Ricin_B_lectin"/>
    <property type="match status" value="1"/>
</dbReference>
<evidence type="ECO:0000259" key="3">
    <source>
        <dbReference type="SMART" id="SM00458"/>
    </source>
</evidence>
<keyword evidence="2" id="KW-1133">Transmembrane helix</keyword>
<dbReference type="CDD" id="cd23418">
    <property type="entry name" value="beta-trefoil_Ricin_XLN-like"/>
    <property type="match status" value="1"/>
</dbReference>
<dbReference type="SMART" id="SM00458">
    <property type="entry name" value="RICIN"/>
    <property type="match status" value="1"/>
</dbReference>
<organism evidence="4 5">
    <name type="scientific">Myceligenerans salitolerans</name>
    <dbReference type="NCBI Taxonomy" id="1230528"/>
    <lineage>
        <taxon>Bacteria</taxon>
        <taxon>Bacillati</taxon>
        <taxon>Actinomycetota</taxon>
        <taxon>Actinomycetes</taxon>
        <taxon>Micrococcales</taxon>
        <taxon>Promicromonosporaceae</taxon>
        <taxon>Myceligenerans</taxon>
    </lineage>
</organism>
<keyword evidence="2" id="KW-0472">Membrane</keyword>
<feature type="transmembrane region" description="Helical" evidence="2">
    <location>
        <begin position="12"/>
        <end position="38"/>
    </location>
</feature>